<evidence type="ECO:0000259" key="5">
    <source>
        <dbReference type="SMART" id="SM00093"/>
    </source>
</evidence>
<keyword evidence="7" id="KW-1185">Reference proteome</keyword>
<dbReference type="SUPFAM" id="SSF56574">
    <property type="entry name" value="Serpins"/>
    <property type="match status" value="1"/>
</dbReference>
<accession>A0A8S4SFI6</accession>
<dbReference type="InterPro" id="IPR023795">
    <property type="entry name" value="Serpin_CS"/>
</dbReference>
<evidence type="ECO:0000256" key="3">
    <source>
        <dbReference type="ARBA" id="ARBA00022900"/>
    </source>
</evidence>
<dbReference type="InterPro" id="IPR036186">
    <property type="entry name" value="Serpin_sf"/>
</dbReference>
<keyword evidence="2" id="KW-0646">Protease inhibitor</keyword>
<dbReference type="GO" id="GO:0005615">
    <property type="term" value="C:extracellular space"/>
    <property type="evidence" value="ECO:0007669"/>
    <property type="project" value="InterPro"/>
</dbReference>
<dbReference type="InterPro" id="IPR023796">
    <property type="entry name" value="Serpin_dom"/>
</dbReference>
<dbReference type="PANTHER" id="PTHR11461:SF211">
    <property type="entry name" value="GH10112P-RELATED"/>
    <property type="match status" value="1"/>
</dbReference>
<reference evidence="6" key="1">
    <citation type="submission" date="2022-03" db="EMBL/GenBank/DDBJ databases">
        <authorList>
            <person name="Lindestad O."/>
        </authorList>
    </citation>
    <scope>NUCLEOTIDE SEQUENCE</scope>
</reference>
<evidence type="ECO:0000256" key="1">
    <source>
        <dbReference type="ARBA" id="ARBA00009500"/>
    </source>
</evidence>
<dbReference type="PANTHER" id="PTHR11461">
    <property type="entry name" value="SERINE PROTEASE INHIBITOR, SERPIN"/>
    <property type="match status" value="1"/>
</dbReference>
<evidence type="ECO:0000256" key="2">
    <source>
        <dbReference type="ARBA" id="ARBA00022690"/>
    </source>
</evidence>
<gene>
    <name evidence="6" type="primary">jg10216</name>
    <name evidence="6" type="ORF">PAEG_LOCUS26482</name>
</gene>
<protein>
    <submittedName>
        <fullName evidence="6">Jg10216 protein</fullName>
    </submittedName>
</protein>
<dbReference type="Proteomes" id="UP000838756">
    <property type="component" value="Unassembled WGS sequence"/>
</dbReference>
<comment type="caution">
    <text evidence="6">The sequence shown here is derived from an EMBL/GenBank/DDBJ whole genome shotgun (WGS) entry which is preliminary data.</text>
</comment>
<feature type="domain" description="Serpin" evidence="5">
    <location>
        <begin position="1"/>
        <end position="267"/>
    </location>
</feature>
<dbReference type="SMART" id="SM00093">
    <property type="entry name" value="SERPIN"/>
    <property type="match status" value="1"/>
</dbReference>
<dbReference type="AlphaFoldDB" id="A0A8S4SFI6"/>
<dbReference type="InterPro" id="IPR042185">
    <property type="entry name" value="Serpin_sf_2"/>
</dbReference>
<evidence type="ECO:0000313" key="7">
    <source>
        <dbReference type="Proteomes" id="UP000838756"/>
    </source>
</evidence>
<dbReference type="GO" id="GO:0004867">
    <property type="term" value="F:serine-type endopeptidase inhibitor activity"/>
    <property type="evidence" value="ECO:0007669"/>
    <property type="project" value="UniProtKB-KW"/>
</dbReference>
<dbReference type="InterPro" id="IPR000215">
    <property type="entry name" value="Serpin_fam"/>
</dbReference>
<evidence type="ECO:0000313" key="6">
    <source>
        <dbReference type="EMBL" id="CAH2268028.1"/>
    </source>
</evidence>
<keyword evidence="3" id="KW-0722">Serine protease inhibitor</keyword>
<dbReference type="EMBL" id="CAKXAJ010026413">
    <property type="protein sequence ID" value="CAH2268028.1"/>
    <property type="molecule type" value="Genomic_DNA"/>
</dbReference>
<name>A0A8S4SFI6_9NEOP</name>
<comment type="similarity">
    <text evidence="1 4">Belongs to the serpin family.</text>
</comment>
<dbReference type="PROSITE" id="PS00284">
    <property type="entry name" value="SERPIN"/>
    <property type="match status" value="1"/>
</dbReference>
<sequence>MFSDLSTNNGLRLMVAIKILDLYVQFTGSAPSNTKFNAFADDVEEQTNHRIKDLVDPESLGANTKAVLVNAIYFKGGWADPFDKALTEEKDFHVSKNKVIKVPMMYRSGNYGYLESDELNSQMIEIPYNGYQASLIVILPREIEGIEELLEKIKDPLVLKQSIDNDLKQSFGTEVEMNVTKLFEADKAKLYNLLKDADDLFIDSAIQKAFIEVNEEGAEAAAANEFNLVGASYVIDPKVPPVFKADRPFYFAIKMNSLTLFSGVMYGA</sequence>
<evidence type="ECO:0000256" key="4">
    <source>
        <dbReference type="RuleBase" id="RU000411"/>
    </source>
</evidence>
<dbReference type="Gene3D" id="2.30.39.10">
    <property type="entry name" value="Alpha-1-antitrypsin, domain 1"/>
    <property type="match status" value="1"/>
</dbReference>
<dbReference type="OrthoDB" id="671595at2759"/>
<proteinExistence type="inferred from homology"/>
<dbReference type="InterPro" id="IPR042178">
    <property type="entry name" value="Serpin_sf_1"/>
</dbReference>
<dbReference type="Pfam" id="PF00079">
    <property type="entry name" value="Serpin"/>
    <property type="match status" value="1"/>
</dbReference>
<organism evidence="6 7">
    <name type="scientific">Pararge aegeria aegeria</name>
    <dbReference type="NCBI Taxonomy" id="348720"/>
    <lineage>
        <taxon>Eukaryota</taxon>
        <taxon>Metazoa</taxon>
        <taxon>Ecdysozoa</taxon>
        <taxon>Arthropoda</taxon>
        <taxon>Hexapoda</taxon>
        <taxon>Insecta</taxon>
        <taxon>Pterygota</taxon>
        <taxon>Neoptera</taxon>
        <taxon>Endopterygota</taxon>
        <taxon>Lepidoptera</taxon>
        <taxon>Glossata</taxon>
        <taxon>Ditrysia</taxon>
        <taxon>Papilionoidea</taxon>
        <taxon>Nymphalidae</taxon>
        <taxon>Satyrinae</taxon>
        <taxon>Satyrini</taxon>
        <taxon>Parargina</taxon>
        <taxon>Pararge</taxon>
    </lineage>
</organism>
<dbReference type="Gene3D" id="3.30.497.10">
    <property type="entry name" value="Antithrombin, subunit I, domain 2"/>
    <property type="match status" value="1"/>
</dbReference>